<dbReference type="EMBL" id="JARKNE010000001">
    <property type="protein sequence ID" value="KAK5845018.1"/>
    <property type="molecule type" value="Genomic_DNA"/>
</dbReference>
<organism evidence="1 2">
    <name type="scientific">Gossypium arboreum</name>
    <name type="common">Tree cotton</name>
    <name type="synonym">Gossypium nanking</name>
    <dbReference type="NCBI Taxonomy" id="29729"/>
    <lineage>
        <taxon>Eukaryota</taxon>
        <taxon>Viridiplantae</taxon>
        <taxon>Streptophyta</taxon>
        <taxon>Embryophyta</taxon>
        <taxon>Tracheophyta</taxon>
        <taxon>Spermatophyta</taxon>
        <taxon>Magnoliopsida</taxon>
        <taxon>eudicotyledons</taxon>
        <taxon>Gunneridae</taxon>
        <taxon>Pentapetalae</taxon>
        <taxon>rosids</taxon>
        <taxon>malvids</taxon>
        <taxon>Malvales</taxon>
        <taxon>Malvaceae</taxon>
        <taxon>Malvoideae</taxon>
        <taxon>Gossypium</taxon>
    </lineage>
</organism>
<gene>
    <name evidence="1" type="ORF">PVK06_001170</name>
</gene>
<keyword evidence="2" id="KW-1185">Reference proteome</keyword>
<name>A0ABR0R1N6_GOSAR</name>
<accession>A0ABR0R1N6</accession>
<comment type="caution">
    <text evidence="1">The sequence shown here is derived from an EMBL/GenBank/DDBJ whole genome shotgun (WGS) entry which is preliminary data.</text>
</comment>
<dbReference type="Proteomes" id="UP001358586">
    <property type="component" value="Chromosome 1"/>
</dbReference>
<proteinExistence type="predicted"/>
<evidence type="ECO:0000313" key="1">
    <source>
        <dbReference type="EMBL" id="KAK5845018.1"/>
    </source>
</evidence>
<evidence type="ECO:0000313" key="2">
    <source>
        <dbReference type="Proteomes" id="UP001358586"/>
    </source>
</evidence>
<protein>
    <submittedName>
        <fullName evidence="1">Uncharacterized protein</fullName>
    </submittedName>
</protein>
<reference evidence="1 2" key="1">
    <citation type="submission" date="2023-03" db="EMBL/GenBank/DDBJ databases">
        <title>WGS of Gossypium arboreum.</title>
        <authorList>
            <person name="Yu D."/>
        </authorList>
    </citation>
    <scope>NUCLEOTIDE SEQUENCE [LARGE SCALE GENOMIC DNA]</scope>
    <source>
        <tissue evidence="1">Leaf</tissue>
    </source>
</reference>
<sequence length="95" mass="10858">MDGPVMTGSVHTADWRGVCAELLEKVLEMIFEGRIEMGWLRRNFGGLSEDSTEVHREPTTQLCHWTLGLFFCSGLSNRNICRRPRAFICPCKLEI</sequence>